<comment type="catalytic activity">
    <reaction evidence="3">
        <text>adenylyl-molybdopterin + molybdate = Mo-molybdopterin + AMP + H(+)</text>
        <dbReference type="Rhea" id="RHEA:35047"/>
        <dbReference type="ChEBI" id="CHEBI:15378"/>
        <dbReference type="ChEBI" id="CHEBI:36264"/>
        <dbReference type="ChEBI" id="CHEBI:62727"/>
        <dbReference type="ChEBI" id="CHEBI:71302"/>
        <dbReference type="ChEBI" id="CHEBI:456215"/>
        <dbReference type="EC" id="2.10.1.1"/>
    </reaction>
</comment>
<dbReference type="EMBL" id="CM001403">
    <property type="protein sequence ID" value="EHQ29171.1"/>
    <property type="molecule type" value="Genomic_DNA"/>
</dbReference>
<dbReference type="SUPFAM" id="SSF63882">
    <property type="entry name" value="MoeA N-terminal region -like"/>
    <property type="match status" value="1"/>
</dbReference>
<evidence type="ECO:0000256" key="3">
    <source>
        <dbReference type="ARBA" id="ARBA00047317"/>
    </source>
</evidence>
<dbReference type="GO" id="GO:0061599">
    <property type="term" value="F:molybdopterin molybdotransferase activity"/>
    <property type="evidence" value="ECO:0007669"/>
    <property type="project" value="UniProtKB-UniRule"/>
</dbReference>
<dbReference type="AlphaFoldDB" id="H1Y0U6"/>
<comment type="function">
    <text evidence="1 4">Catalyzes the insertion of molybdate into adenylated molybdopterin with the concomitant release of AMP.</text>
</comment>
<dbReference type="InterPro" id="IPR005110">
    <property type="entry name" value="MoeA_linker/N"/>
</dbReference>
<sequence>MLNYIQAQQLITSLSRSFGTEYISLDDADGRVLAEDVAADRDYPPFNRATMDGYAISTADWESGTRAFKVQQVIYAGQVGEAGLQAGYCYKIMTGAPVPLSANAVIRREDATQVDGNVSFSLETMRPYQNIARQGEDIKAGTGILSANTLCTPAVVSLLATLGRHRVMVASLPKVALFTTGDEVVEVSAAIKPHQIRNSNEYLLQSLLKKWLIKPAVCNHVIDDKQHLAETLKTVLGFDIIITCGGVSAGDADYLPEVLEGLGVKKLFHKLSIRPGKPIWCGQLPMGGLVFALPGNPFSCMVTFKLFIEAYLSVCFGLGMPRILTLPFNGKRKRSSGFDEFFPVSISGEPIAVNLIPINTSGDIRLGLNADALALQPCDADELNDGDSVSYLLF</sequence>
<keyword evidence="7" id="KW-1185">Reference proteome</keyword>
<dbReference type="Gene3D" id="3.90.105.10">
    <property type="entry name" value="Molybdopterin biosynthesis moea protein, domain 2"/>
    <property type="match status" value="1"/>
</dbReference>
<dbReference type="GO" id="GO:0046872">
    <property type="term" value="F:metal ion binding"/>
    <property type="evidence" value="ECO:0007669"/>
    <property type="project" value="UniProtKB-UniRule"/>
</dbReference>
<dbReference type="PANTHER" id="PTHR10192:SF5">
    <property type="entry name" value="GEPHYRIN"/>
    <property type="match status" value="1"/>
</dbReference>
<dbReference type="SMART" id="SM00852">
    <property type="entry name" value="MoCF_biosynth"/>
    <property type="match status" value="1"/>
</dbReference>
<accession>H1Y0U6</accession>
<protein>
    <recommendedName>
        <fullName evidence="4">Molybdopterin molybdenumtransferase</fullName>
        <ecNumber evidence="4">2.10.1.1</ecNumber>
    </recommendedName>
</protein>
<dbReference type="Pfam" id="PF00994">
    <property type="entry name" value="MoCF_biosynth"/>
    <property type="match status" value="1"/>
</dbReference>
<comment type="similarity">
    <text evidence="2 4">Belongs to the MoeA family.</text>
</comment>
<comment type="cofactor">
    <cofactor evidence="4">
        <name>Mg(2+)</name>
        <dbReference type="ChEBI" id="CHEBI:18420"/>
    </cofactor>
</comment>
<evidence type="ECO:0000256" key="4">
    <source>
        <dbReference type="RuleBase" id="RU365090"/>
    </source>
</evidence>
<reference evidence="6" key="1">
    <citation type="submission" date="2011-09" db="EMBL/GenBank/DDBJ databases">
        <title>The permanent draft genome of Mucilaginibacter paludis DSM 18603.</title>
        <authorList>
            <consortium name="US DOE Joint Genome Institute (JGI-PGF)"/>
            <person name="Lucas S."/>
            <person name="Han J."/>
            <person name="Lapidus A."/>
            <person name="Bruce D."/>
            <person name="Goodwin L."/>
            <person name="Pitluck S."/>
            <person name="Peters L."/>
            <person name="Kyrpides N."/>
            <person name="Mavromatis K."/>
            <person name="Ivanova N."/>
            <person name="Mikhailova N."/>
            <person name="Held B."/>
            <person name="Detter J.C."/>
            <person name="Tapia R."/>
            <person name="Han C."/>
            <person name="Land M."/>
            <person name="Hauser L."/>
            <person name="Markowitz V."/>
            <person name="Cheng J.-F."/>
            <person name="Hugenholtz P."/>
            <person name="Woyke T."/>
            <person name="Wu D."/>
            <person name="Tindall B."/>
            <person name="Brambilla E."/>
            <person name="Klenk H.-P."/>
            <person name="Eisen J.A."/>
        </authorList>
    </citation>
    <scope>NUCLEOTIDE SEQUENCE [LARGE SCALE GENOMIC DNA]</scope>
    <source>
        <strain evidence="6">DSM 18603</strain>
    </source>
</reference>
<keyword evidence="4" id="KW-0500">Molybdenum</keyword>
<dbReference type="STRING" id="714943.Mucpa_5095"/>
<keyword evidence="4" id="KW-0501">Molybdenum cofactor biosynthesis</keyword>
<dbReference type="SUPFAM" id="SSF53218">
    <property type="entry name" value="Molybdenum cofactor biosynthesis proteins"/>
    <property type="match status" value="1"/>
</dbReference>
<feature type="domain" description="MoaB/Mog" evidence="5">
    <location>
        <begin position="176"/>
        <end position="314"/>
    </location>
</feature>
<dbReference type="InterPro" id="IPR038987">
    <property type="entry name" value="MoeA-like"/>
</dbReference>
<name>H1Y0U6_9SPHI</name>
<dbReference type="Pfam" id="PF03453">
    <property type="entry name" value="MoeA_N"/>
    <property type="match status" value="1"/>
</dbReference>
<keyword evidence="4" id="KW-0460">Magnesium</keyword>
<dbReference type="Proteomes" id="UP000002774">
    <property type="component" value="Chromosome"/>
</dbReference>
<dbReference type="SUPFAM" id="SSF63867">
    <property type="entry name" value="MoeA C-terminal domain-like"/>
    <property type="match status" value="1"/>
</dbReference>
<dbReference type="HOGENOM" id="CLU_010186_7_0_10"/>
<dbReference type="Gene3D" id="3.40.980.10">
    <property type="entry name" value="MoaB/Mog-like domain"/>
    <property type="match status" value="1"/>
</dbReference>
<dbReference type="InterPro" id="IPR036425">
    <property type="entry name" value="MoaB/Mog-like_dom_sf"/>
</dbReference>
<dbReference type="EC" id="2.10.1.1" evidence="4"/>
<dbReference type="CDD" id="cd00887">
    <property type="entry name" value="MoeA"/>
    <property type="match status" value="1"/>
</dbReference>
<dbReference type="GO" id="GO:0005829">
    <property type="term" value="C:cytosol"/>
    <property type="evidence" value="ECO:0007669"/>
    <property type="project" value="TreeGrafter"/>
</dbReference>
<comment type="pathway">
    <text evidence="4">Cofactor biosynthesis; molybdopterin biosynthesis.</text>
</comment>
<evidence type="ECO:0000259" key="5">
    <source>
        <dbReference type="SMART" id="SM00852"/>
    </source>
</evidence>
<organism evidence="6 7">
    <name type="scientific">Mucilaginibacter paludis DSM 18603</name>
    <dbReference type="NCBI Taxonomy" id="714943"/>
    <lineage>
        <taxon>Bacteria</taxon>
        <taxon>Pseudomonadati</taxon>
        <taxon>Bacteroidota</taxon>
        <taxon>Sphingobacteriia</taxon>
        <taxon>Sphingobacteriales</taxon>
        <taxon>Sphingobacteriaceae</taxon>
        <taxon>Mucilaginibacter</taxon>
    </lineage>
</organism>
<dbReference type="RefSeq" id="WP_008510208.1">
    <property type="nucleotide sequence ID" value="NZ_CM001403.1"/>
</dbReference>
<evidence type="ECO:0000313" key="7">
    <source>
        <dbReference type="Proteomes" id="UP000002774"/>
    </source>
</evidence>
<dbReference type="Gene3D" id="2.40.340.10">
    <property type="entry name" value="MoeA, C-terminal, domain IV"/>
    <property type="match status" value="1"/>
</dbReference>
<evidence type="ECO:0000313" key="6">
    <source>
        <dbReference type="EMBL" id="EHQ29171.1"/>
    </source>
</evidence>
<dbReference type="InterPro" id="IPR036688">
    <property type="entry name" value="MoeA_C_domain_IV_sf"/>
</dbReference>
<dbReference type="InterPro" id="IPR036135">
    <property type="entry name" value="MoeA_linker/N_sf"/>
</dbReference>
<dbReference type="InterPro" id="IPR001453">
    <property type="entry name" value="MoaB/Mog_dom"/>
</dbReference>
<keyword evidence="4" id="KW-0808">Transferase</keyword>
<dbReference type="GO" id="GO:0006777">
    <property type="term" value="P:Mo-molybdopterin cofactor biosynthetic process"/>
    <property type="evidence" value="ECO:0007669"/>
    <property type="project" value="UniProtKB-UniRule"/>
</dbReference>
<dbReference type="eggNOG" id="COG0303">
    <property type="taxonomic scope" value="Bacteria"/>
</dbReference>
<dbReference type="UniPathway" id="UPA00344"/>
<dbReference type="PANTHER" id="PTHR10192">
    <property type="entry name" value="MOLYBDOPTERIN BIOSYNTHESIS PROTEIN"/>
    <property type="match status" value="1"/>
</dbReference>
<evidence type="ECO:0000256" key="2">
    <source>
        <dbReference type="ARBA" id="ARBA00010763"/>
    </source>
</evidence>
<evidence type="ECO:0000256" key="1">
    <source>
        <dbReference type="ARBA" id="ARBA00002901"/>
    </source>
</evidence>
<proteinExistence type="inferred from homology"/>
<gene>
    <name evidence="6" type="ORF">Mucpa_5095</name>
</gene>
<keyword evidence="4" id="KW-0479">Metal-binding</keyword>
<dbReference type="NCBIfam" id="TIGR00177">
    <property type="entry name" value="molyb_syn"/>
    <property type="match status" value="1"/>
</dbReference>
<dbReference type="Gene3D" id="2.170.190.11">
    <property type="entry name" value="Molybdopterin biosynthesis moea protein, domain 3"/>
    <property type="match status" value="1"/>
</dbReference>